<keyword evidence="2" id="KW-1185">Reference proteome</keyword>
<evidence type="ECO:0000313" key="2">
    <source>
        <dbReference type="Proteomes" id="UP001321498"/>
    </source>
</evidence>
<protein>
    <recommendedName>
        <fullName evidence="3">Maltogenic Amylase C-terminal domain-containing protein</fullName>
    </recommendedName>
</protein>
<reference evidence="2" key="1">
    <citation type="journal article" date="2019" name="Int. J. Syst. Evol. Microbiol.">
        <title>The Global Catalogue of Microorganisms (GCM) 10K type strain sequencing project: providing services to taxonomists for standard genome sequencing and annotation.</title>
        <authorList>
            <consortium name="The Broad Institute Genomics Platform"/>
            <consortium name="The Broad Institute Genome Sequencing Center for Infectious Disease"/>
            <person name="Wu L."/>
            <person name="Ma J."/>
        </authorList>
    </citation>
    <scope>NUCLEOTIDE SEQUENCE [LARGE SCALE GENOMIC DNA]</scope>
    <source>
        <strain evidence="2">NBRC 108725</strain>
    </source>
</reference>
<dbReference type="Proteomes" id="UP001321498">
    <property type="component" value="Chromosome"/>
</dbReference>
<dbReference type="SUPFAM" id="SSF51011">
    <property type="entry name" value="Glycosyl hydrolase domain"/>
    <property type="match status" value="1"/>
</dbReference>
<organism evidence="1 2">
    <name type="scientific">Naasia aerilata</name>
    <dbReference type="NCBI Taxonomy" id="1162966"/>
    <lineage>
        <taxon>Bacteria</taxon>
        <taxon>Bacillati</taxon>
        <taxon>Actinomycetota</taxon>
        <taxon>Actinomycetes</taxon>
        <taxon>Micrococcales</taxon>
        <taxon>Microbacteriaceae</taxon>
        <taxon>Naasia</taxon>
    </lineage>
</organism>
<dbReference type="InterPro" id="IPR013780">
    <property type="entry name" value="Glyco_hydro_b"/>
</dbReference>
<gene>
    <name evidence="1" type="ORF">GCM10025866_31490</name>
</gene>
<evidence type="ECO:0008006" key="3">
    <source>
        <dbReference type="Google" id="ProtNLM"/>
    </source>
</evidence>
<dbReference type="EMBL" id="AP027731">
    <property type="protein sequence ID" value="BDZ47240.1"/>
    <property type="molecule type" value="Genomic_DNA"/>
</dbReference>
<dbReference type="Gene3D" id="3.20.20.80">
    <property type="entry name" value="Glycosidases"/>
    <property type="match status" value="1"/>
</dbReference>
<accession>A0ABM8GFV4</accession>
<proteinExistence type="predicted"/>
<sequence length="121" mass="13235">MNPNSDRINAADQVGRTGSVFEWYRRLIALRHGDRLISHGTFSLIAADHPTLFAYLRTLEGRQLLVLANADDEPLDAEPSVPGAEDWAGASVLLDNGPSGAANGVFALEPWQVRVLERRLS</sequence>
<evidence type="ECO:0000313" key="1">
    <source>
        <dbReference type="EMBL" id="BDZ47240.1"/>
    </source>
</evidence>
<name>A0ABM8GFV4_9MICO</name>
<dbReference type="Gene3D" id="2.60.40.1180">
    <property type="entry name" value="Golgi alpha-mannosidase II"/>
    <property type="match status" value="1"/>
</dbReference>